<feature type="region of interest" description="Disordered" evidence="1">
    <location>
        <begin position="1"/>
        <end position="28"/>
    </location>
</feature>
<name>A0ABR1WLH6_9PEZI</name>
<evidence type="ECO:0000313" key="2">
    <source>
        <dbReference type="EMBL" id="KAK8084384.1"/>
    </source>
</evidence>
<dbReference type="EMBL" id="JAQQWN010000005">
    <property type="protein sequence ID" value="KAK8084384.1"/>
    <property type="molecule type" value="Genomic_DNA"/>
</dbReference>
<comment type="caution">
    <text evidence="2">The sequence shown here is derived from an EMBL/GenBank/DDBJ whole genome shotgun (WGS) entry which is preliminary data.</text>
</comment>
<sequence>MAKEKESKGQSPNDATGDSVAKRLAEVAPPMIRGRRGVWAGRLRDNTTPSAFAIAKGKKNKCKRSLLPTLTNKRKNRRQFANTTGTQNKLLLEAMERLTLVTGDGDEARKNDSGKDEFRKDGARKDNAKKDNDEEDDAMKFEAMDIDV</sequence>
<protein>
    <submittedName>
        <fullName evidence="2">Uncharacterized protein</fullName>
    </submittedName>
</protein>
<feature type="compositionally biased region" description="Basic and acidic residues" evidence="1">
    <location>
        <begin position="106"/>
        <end position="148"/>
    </location>
</feature>
<gene>
    <name evidence="2" type="ORF">PG997_005655</name>
</gene>
<dbReference type="Proteomes" id="UP001433268">
    <property type="component" value="Unassembled WGS sequence"/>
</dbReference>
<proteinExistence type="predicted"/>
<evidence type="ECO:0000256" key="1">
    <source>
        <dbReference type="SAM" id="MobiDB-lite"/>
    </source>
</evidence>
<keyword evidence="3" id="KW-1185">Reference proteome</keyword>
<dbReference type="GeneID" id="92043030"/>
<feature type="region of interest" description="Disordered" evidence="1">
    <location>
        <begin position="102"/>
        <end position="148"/>
    </location>
</feature>
<accession>A0ABR1WLH6</accession>
<reference evidence="2 3" key="1">
    <citation type="submission" date="2023-01" db="EMBL/GenBank/DDBJ databases">
        <title>Analysis of 21 Apiospora genomes using comparative genomics revels a genus with tremendous synthesis potential of carbohydrate active enzymes and secondary metabolites.</title>
        <authorList>
            <person name="Sorensen T."/>
        </authorList>
    </citation>
    <scope>NUCLEOTIDE SEQUENCE [LARGE SCALE GENOMIC DNA]</scope>
    <source>
        <strain evidence="2 3">CBS 114990</strain>
    </source>
</reference>
<organism evidence="2 3">
    <name type="scientific">Apiospora hydei</name>
    <dbReference type="NCBI Taxonomy" id="1337664"/>
    <lineage>
        <taxon>Eukaryota</taxon>
        <taxon>Fungi</taxon>
        <taxon>Dikarya</taxon>
        <taxon>Ascomycota</taxon>
        <taxon>Pezizomycotina</taxon>
        <taxon>Sordariomycetes</taxon>
        <taxon>Xylariomycetidae</taxon>
        <taxon>Amphisphaeriales</taxon>
        <taxon>Apiosporaceae</taxon>
        <taxon>Apiospora</taxon>
    </lineage>
</organism>
<evidence type="ECO:0000313" key="3">
    <source>
        <dbReference type="Proteomes" id="UP001433268"/>
    </source>
</evidence>
<dbReference type="RefSeq" id="XP_066668893.1">
    <property type="nucleotide sequence ID" value="XM_066809970.1"/>
</dbReference>